<reference evidence="2 3" key="1">
    <citation type="submission" date="2019-02" db="EMBL/GenBank/DDBJ databases">
        <title>Emended description of the genus Rhodopseudomonas and description of Rhodopseudomonas albus sp. nov., a non-phototrophic, heavy-metal-tolerant bacterium isolated from garden soil.</title>
        <authorList>
            <person name="Bao Z."/>
            <person name="Cao W.W."/>
            <person name="Sato Y."/>
            <person name="Nishizawa T."/>
            <person name="Zhao J."/>
            <person name="Guo Y."/>
            <person name="Ohta H."/>
        </authorList>
    </citation>
    <scope>NUCLEOTIDE SEQUENCE [LARGE SCALE GENOMIC DNA]</scope>
    <source>
        <strain evidence="2 3">SK50-23</strain>
    </source>
</reference>
<evidence type="ECO:0000313" key="3">
    <source>
        <dbReference type="Proteomes" id="UP000682843"/>
    </source>
</evidence>
<sequence length="207" mass="22706">MTDVTAEKLREIYPTPHPRVIAKARPTLDAHSRKFISLSPFCVLASSGPDGTVDASPRGGGVGFVHIASDNELQLPDRPGNNRIDTFQNVLNGSGHVQLIFFVPGIDDTLRVSGVAKLCKDPALMATMEEFGKPPRAVLCIQVTEAYFHCGKALMRSKLWSPEVQVKRDVMPSISEMVFDQTKADTKPEGDKPMSQGEIEVAYRKNL</sequence>
<feature type="domain" description="Pyridoxamine 5'-phosphate oxidase N-terminal" evidence="1">
    <location>
        <begin position="29"/>
        <end position="150"/>
    </location>
</feature>
<accession>A0ABX8A957</accession>
<dbReference type="Proteomes" id="UP000682843">
    <property type="component" value="Chromosome"/>
</dbReference>
<dbReference type="Pfam" id="PF01243">
    <property type="entry name" value="PNPOx_N"/>
    <property type="match status" value="1"/>
</dbReference>
<dbReference type="SUPFAM" id="SSF50475">
    <property type="entry name" value="FMN-binding split barrel"/>
    <property type="match status" value="1"/>
</dbReference>
<dbReference type="InterPro" id="IPR012349">
    <property type="entry name" value="Split_barrel_FMN-bd"/>
</dbReference>
<dbReference type="EMBL" id="CP036498">
    <property type="protein sequence ID" value="QUS38935.1"/>
    <property type="molecule type" value="Genomic_DNA"/>
</dbReference>
<dbReference type="InterPro" id="IPR024029">
    <property type="entry name" value="Pyridox_Oxase_FMN-dep"/>
</dbReference>
<proteinExistence type="predicted"/>
<dbReference type="PANTHER" id="PTHR42815">
    <property type="entry name" value="FAD-BINDING, PUTATIVE (AFU_ORTHOLOGUE AFUA_6G07600)-RELATED"/>
    <property type="match status" value="1"/>
</dbReference>
<evidence type="ECO:0000313" key="2">
    <source>
        <dbReference type="EMBL" id="QUS38935.1"/>
    </source>
</evidence>
<dbReference type="RefSeq" id="WP_211912479.1">
    <property type="nucleotide sequence ID" value="NZ_CP036498.1"/>
</dbReference>
<dbReference type="NCBIfam" id="TIGR04025">
    <property type="entry name" value="PPOX_FMN_DR2398"/>
    <property type="match status" value="1"/>
</dbReference>
<protein>
    <submittedName>
        <fullName evidence="2">Pyridoxamine 5'-phosphate oxidase family protein</fullName>
    </submittedName>
</protein>
<keyword evidence="3" id="KW-1185">Reference proteome</keyword>
<dbReference type="Gene3D" id="2.30.110.10">
    <property type="entry name" value="Electron Transport, Fmn-binding Protein, Chain A"/>
    <property type="match status" value="1"/>
</dbReference>
<dbReference type="PANTHER" id="PTHR42815:SF2">
    <property type="entry name" value="FAD-BINDING, PUTATIVE (AFU_ORTHOLOGUE AFUA_6G07600)-RELATED"/>
    <property type="match status" value="1"/>
</dbReference>
<evidence type="ECO:0000259" key="1">
    <source>
        <dbReference type="Pfam" id="PF01243"/>
    </source>
</evidence>
<name>A0ABX8A957_9BRAD</name>
<organism evidence="2 3">
    <name type="scientific">Tardiphaga alba</name>
    <dbReference type="NCBI Taxonomy" id="340268"/>
    <lineage>
        <taxon>Bacteria</taxon>
        <taxon>Pseudomonadati</taxon>
        <taxon>Pseudomonadota</taxon>
        <taxon>Alphaproteobacteria</taxon>
        <taxon>Hyphomicrobiales</taxon>
        <taxon>Nitrobacteraceae</taxon>
        <taxon>Tardiphaga</taxon>
    </lineage>
</organism>
<gene>
    <name evidence="2" type="ORF">RPMA_08935</name>
</gene>
<dbReference type="InterPro" id="IPR011576">
    <property type="entry name" value="Pyridox_Oxase_N"/>
</dbReference>